<organism evidence="2 3">
    <name type="scientific">Candidatus Segetimicrobium genomatis</name>
    <dbReference type="NCBI Taxonomy" id="2569760"/>
    <lineage>
        <taxon>Bacteria</taxon>
        <taxon>Bacillati</taxon>
        <taxon>Candidatus Sysuimicrobiota</taxon>
        <taxon>Candidatus Sysuimicrobiia</taxon>
        <taxon>Candidatus Sysuimicrobiales</taxon>
        <taxon>Candidatus Segetimicrobiaceae</taxon>
        <taxon>Candidatus Segetimicrobium</taxon>
    </lineage>
</organism>
<dbReference type="Pfam" id="PF01244">
    <property type="entry name" value="Peptidase_M19"/>
    <property type="match status" value="1"/>
</dbReference>
<dbReference type="GO" id="GO:0006508">
    <property type="term" value="P:proteolysis"/>
    <property type="evidence" value="ECO:0007669"/>
    <property type="project" value="InterPro"/>
</dbReference>
<name>A0A537J354_9BACT</name>
<sequence>MRCGTLLTRASARSSRRRPPLRRRDGVSPERKPSLTPEEARRLHHEALVIDAQQPPVINGFLFTDRMKAAVAAYARQGLGRDEVAPHMAVLAAQEMQTSAAARQQYLDLWRRSGVTVACGTFSGAHRSTGAFDRAVESISRAYAFAHALGGDLAICRDAGEIERTHRDRRHGIVLDFQNTTPIGDDLDRVGYFYNLGVRMIQLTYNLRNLVGDGCTEAHQSGLSYFGREMVRCLNASRILVDVSHCSEQVGWDALEVSTAPIVVSHSASKAVCYHDRGKSDELAKAVADRGGFFGVVVVPGFIAESTEASLDDFARHVEHLVDVMGIDHVGIGTDKAGPGPGTESIVEYPASMPRHRPGSFDWAGFRLEEHRLTPEYHLKGYDDFGDWPNLTAHLARRGFNERELRKLLGLNFLRVFRDVVG</sequence>
<feature type="compositionally biased region" description="Basic and acidic residues" evidence="1">
    <location>
        <begin position="22"/>
        <end position="39"/>
    </location>
</feature>
<proteinExistence type="predicted"/>
<dbReference type="Gene3D" id="3.20.20.140">
    <property type="entry name" value="Metal-dependent hydrolases"/>
    <property type="match status" value="1"/>
</dbReference>
<protein>
    <recommendedName>
        <fullName evidence="4">Membrane dipeptidase</fullName>
    </recommendedName>
</protein>
<comment type="caution">
    <text evidence="2">The sequence shown here is derived from an EMBL/GenBank/DDBJ whole genome shotgun (WGS) entry which is preliminary data.</text>
</comment>
<dbReference type="PANTHER" id="PTHR10443:SF12">
    <property type="entry name" value="DIPEPTIDASE"/>
    <property type="match status" value="1"/>
</dbReference>
<evidence type="ECO:0008006" key="4">
    <source>
        <dbReference type="Google" id="ProtNLM"/>
    </source>
</evidence>
<dbReference type="PANTHER" id="PTHR10443">
    <property type="entry name" value="MICROSOMAL DIPEPTIDASE"/>
    <property type="match status" value="1"/>
</dbReference>
<evidence type="ECO:0000313" key="2">
    <source>
        <dbReference type="EMBL" id="TMI77978.1"/>
    </source>
</evidence>
<dbReference type="InterPro" id="IPR032466">
    <property type="entry name" value="Metal_Hydrolase"/>
</dbReference>
<dbReference type="PROSITE" id="PS51365">
    <property type="entry name" value="RENAL_DIPEPTIDASE_2"/>
    <property type="match status" value="1"/>
</dbReference>
<dbReference type="GO" id="GO:0070573">
    <property type="term" value="F:metallodipeptidase activity"/>
    <property type="evidence" value="ECO:0007669"/>
    <property type="project" value="InterPro"/>
</dbReference>
<reference evidence="2 3" key="1">
    <citation type="journal article" date="2019" name="Nat. Microbiol.">
        <title>Mediterranean grassland soil C-N compound turnover is dependent on rainfall and depth, and is mediated by genomically divergent microorganisms.</title>
        <authorList>
            <person name="Diamond S."/>
            <person name="Andeer P.F."/>
            <person name="Li Z."/>
            <person name="Crits-Christoph A."/>
            <person name="Burstein D."/>
            <person name="Anantharaman K."/>
            <person name="Lane K.R."/>
            <person name="Thomas B.C."/>
            <person name="Pan C."/>
            <person name="Northen T.R."/>
            <person name="Banfield J.F."/>
        </authorList>
    </citation>
    <scope>NUCLEOTIDE SEQUENCE [LARGE SCALE GENOMIC DNA]</scope>
    <source>
        <strain evidence="2">NP_6</strain>
    </source>
</reference>
<feature type="compositionally biased region" description="Low complexity" evidence="1">
    <location>
        <begin position="1"/>
        <end position="13"/>
    </location>
</feature>
<dbReference type="Proteomes" id="UP000318093">
    <property type="component" value="Unassembled WGS sequence"/>
</dbReference>
<dbReference type="InterPro" id="IPR008257">
    <property type="entry name" value="Pept_M19"/>
</dbReference>
<accession>A0A537J354</accession>
<dbReference type="SUPFAM" id="SSF51556">
    <property type="entry name" value="Metallo-dependent hydrolases"/>
    <property type="match status" value="1"/>
</dbReference>
<dbReference type="EMBL" id="VBAN01000461">
    <property type="protein sequence ID" value="TMI77978.1"/>
    <property type="molecule type" value="Genomic_DNA"/>
</dbReference>
<evidence type="ECO:0000256" key="1">
    <source>
        <dbReference type="SAM" id="MobiDB-lite"/>
    </source>
</evidence>
<feature type="region of interest" description="Disordered" evidence="1">
    <location>
        <begin position="1"/>
        <end position="39"/>
    </location>
</feature>
<evidence type="ECO:0000313" key="3">
    <source>
        <dbReference type="Proteomes" id="UP000318093"/>
    </source>
</evidence>
<dbReference type="AlphaFoldDB" id="A0A537J354"/>
<gene>
    <name evidence="2" type="ORF">E6H03_12905</name>
</gene>